<dbReference type="PANTHER" id="PTHR32282:SF33">
    <property type="entry name" value="PEPTIDOGLYCAN GLYCOSYLTRANSFERASE"/>
    <property type="match status" value="1"/>
</dbReference>
<dbReference type="GO" id="GO:0008955">
    <property type="term" value="F:peptidoglycan glycosyltransferase activity"/>
    <property type="evidence" value="ECO:0007669"/>
    <property type="project" value="TreeGrafter"/>
</dbReference>
<dbReference type="InterPro" id="IPR036950">
    <property type="entry name" value="PBP_transglycosylase"/>
</dbReference>
<keyword evidence="2" id="KW-0812">Transmembrane</keyword>
<evidence type="ECO:0000313" key="4">
    <source>
        <dbReference type="EMBL" id="EKC59340.1"/>
    </source>
</evidence>
<dbReference type="InterPro" id="IPR050396">
    <property type="entry name" value="Glycosyltr_51/Transpeptidase"/>
</dbReference>
<proteinExistence type="predicted"/>
<reference evidence="4" key="1">
    <citation type="journal article" date="2013" name="Environ. Microbiol.">
        <title>Microbiota from the distal guts of lean and obese adolescents exhibit partial functional redundancy besides clear differences in community structure.</title>
        <authorList>
            <person name="Ferrer M."/>
            <person name="Ruiz A."/>
            <person name="Lanza F."/>
            <person name="Haange S.B."/>
            <person name="Oberbach A."/>
            <person name="Till H."/>
            <person name="Bargiela R."/>
            <person name="Campoy C."/>
            <person name="Segura M.T."/>
            <person name="Richter M."/>
            <person name="von Bergen M."/>
            <person name="Seifert J."/>
            <person name="Suarez A."/>
        </authorList>
    </citation>
    <scope>NUCLEOTIDE SEQUENCE</scope>
</reference>
<dbReference type="PANTHER" id="PTHR32282">
    <property type="entry name" value="BINDING PROTEIN TRANSPEPTIDASE, PUTATIVE-RELATED"/>
    <property type="match status" value="1"/>
</dbReference>
<organism evidence="4">
    <name type="scientific">human gut metagenome</name>
    <dbReference type="NCBI Taxonomy" id="408170"/>
    <lineage>
        <taxon>unclassified sequences</taxon>
        <taxon>metagenomes</taxon>
        <taxon>organismal metagenomes</taxon>
    </lineage>
</organism>
<dbReference type="InterPro" id="IPR023346">
    <property type="entry name" value="Lysozyme-like_dom_sf"/>
</dbReference>
<dbReference type="InterPro" id="IPR001264">
    <property type="entry name" value="Glyco_trans_51"/>
</dbReference>
<evidence type="ECO:0000259" key="3">
    <source>
        <dbReference type="Pfam" id="PF00912"/>
    </source>
</evidence>
<dbReference type="EMBL" id="AJWZ01006592">
    <property type="protein sequence ID" value="EKC59340.1"/>
    <property type="molecule type" value="Genomic_DNA"/>
</dbReference>
<protein>
    <submittedName>
        <fullName evidence="4">Transglycosylase</fullName>
    </submittedName>
</protein>
<keyword evidence="2" id="KW-0472">Membrane</keyword>
<sequence>KSQKWGRKIALTCVKVMLAAVVGIGICGVAAGIGVFRGILSSTPTIRLSDVVAVGEATIVYDREGNEIDQYVSTNSNRLSVGMDEIPDYMGKAFVAIEDERFYQHNGIDFKSIIRAGYQFFKTGGEEAQGASTITQQLLKNTVFTDWTSEGNNKIKKIKRKIQEQYLALEITKYYSKDEILLRYMNAINLGQNTLGVESASLRYFGKHCSELTISECAVIA</sequence>
<dbReference type="Pfam" id="PF00912">
    <property type="entry name" value="Transgly"/>
    <property type="match status" value="1"/>
</dbReference>
<gene>
    <name evidence="4" type="ORF">OBE_09548</name>
</gene>
<keyword evidence="1" id="KW-0808">Transferase</keyword>
<name>K1SZV2_9ZZZZ</name>
<accession>K1SZV2</accession>
<feature type="transmembrane region" description="Helical" evidence="2">
    <location>
        <begin position="12"/>
        <end position="36"/>
    </location>
</feature>
<evidence type="ECO:0000256" key="1">
    <source>
        <dbReference type="ARBA" id="ARBA00022679"/>
    </source>
</evidence>
<dbReference type="SUPFAM" id="SSF53955">
    <property type="entry name" value="Lysozyme-like"/>
    <property type="match status" value="1"/>
</dbReference>
<feature type="non-terminal residue" evidence="4">
    <location>
        <position position="1"/>
    </location>
</feature>
<feature type="domain" description="Glycosyl transferase family 51" evidence="3">
    <location>
        <begin position="65"/>
        <end position="221"/>
    </location>
</feature>
<dbReference type="Gene3D" id="1.10.3810.10">
    <property type="entry name" value="Biosynthetic peptidoglycan transglycosylase-like"/>
    <property type="match status" value="1"/>
</dbReference>
<keyword evidence="2" id="KW-1133">Transmembrane helix</keyword>
<evidence type="ECO:0000256" key="2">
    <source>
        <dbReference type="SAM" id="Phobius"/>
    </source>
</evidence>
<feature type="non-terminal residue" evidence="4">
    <location>
        <position position="221"/>
    </location>
</feature>
<comment type="caution">
    <text evidence="4">The sequence shown here is derived from an EMBL/GenBank/DDBJ whole genome shotgun (WGS) entry which is preliminary data.</text>
</comment>
<dbReference type="AlphaFoldDB" id="K1SZV2"/>